<organism evidence="2 3">
    <name type="scientific">Streptomyces coacervatus</name>
    <dbReference type="NCBI Taxonomy" id="647381"/>
    <lineage>
        <taxon>Bacteria</taxon>
        <taxon>Bacillati</taxon>
        <taxon>Actinomycetota</taxon>
        <taxon>Actinomycetes</taxon>
        <taxon>Kitasatosporales</taxon>
        <taxon>Streptomycetaceae</taxon>
        <taxon>Streptomyces</taxon>
    </lineage>
</organism>
<evidence type="ECO:0000313" key="3">
    <source>
        <dbReference type="Proteomes" id="UP001501009"/>
    </source>
</evidence>
<feature type="compositionally biased region" description="Polar residues" evidence="1">
    <location>
        <begin position="163"/>
        <end position="172"/>
    </location>
</feature>
<feature type="region of interest" description="Disordered" evidence="1">
    <location>
        <begin position="268"/>
        <end position="289"/>
    </location>
</feature>
<sequence length="289" mass="31344">MSILRRHLSTGFTVLPTATLEDSRLSFRARGVLAFLISKPDAWRVRAESIASAGKEGKEAIKTALRELKDFGYYRVVTERLADGTLSRITEVYDTAQEWAAEEYRKLEARRVACRLKKRLDQVDAAADEEWPEGGRGSDGEEAGGTEGGFSGAGFPDAGSSGVLVSNQSQYPEKNPPTPTAGAAGEPGDAPLDETEEGSCPTHPDRPGRSCRGCGTSPRQLRASQQRAEKERFKAREREANERVLAQVRRKPGVEGLSEVARQQLAAMRSRRREAAAGGGEVESPSEIG</sequence>
<gene>
    <name evidence="2" type="ORF">GCM10022403_080260</name>
</gene>
<reference evidence="3" key="1">
    <citation type="journal article" date="2019" name="Int. J. Syst. Evol. Microbiol.">
        <title>The Global Catalogue of Microorganisms (GCM) 10K type strain sequencing project: providing services to taxonomists for standard genome sequencing and annotation.</title>
        <authorList>
            <consortium name="The Broad Institute Genomics Platform"/>
            <consortium name="The Broad Institute Genome Sequencing Center for Infectious Disease"/>
            <person name="Wu L."/>
            <person name="Ma J."/>
        </authorList>
    </citation>
    <scope>NUCLEOTIDE SEQUENCE [LARGE SCALE GENOMIC DNA]</scope>
    <source>
        <strain evidence="3">JCM 17138</strain>
    </source>
</reference>
<dbReference type="EMBL" id="BAABDE010000031">
    <property type="protein sequence ID" value="GAA3835470.1"/>
    <property type="molecule type" value="Genomic_DNA"/>
</dbReference>
<comment type="caution">
    <text evidence="2">The sequence shown here is derived from an EMBL/GenBank/DDBJ whole genome shotgun (WGS) entry which is preliminary data.</text>
</comment>
<protein>
    <recommendedName>
        <fullName evidence="4">Helix-turn-helix domain-containing protein</fullName>
    </recommendedName>
</protein>
<dbReference type="Proteomes" id="UP001501009">
    <property type="component" value="Unassembled WGS sequence"/>
</dbReference>
<feature type="region of interest" description="Disordered" evidence="1">
    <location>
        <begin position="124"/>
        <end position="239"/>
    </location>
</feature>
<evidence type="ECO:0000313" key="2">
    <source>
        <dbReference type="EMBL" id="GAA3835470.1"/>
    </source>
</evidence>
<feature type="compositionally biased region" description="Polar residues" evidence="1">
    <location>
        <begin position="217"/>
        <end position="226"/>
    </location>
</feature>
<proteinExistence type="predicted"/>
<keyword evidence="3" id="KW-1185">Reference proteome</keyword>
<feature type="compositionally biased region" description="Low complexity" evidence="1">
    <location>
        <begin position="180"/>
        <end position="190"/>
    </location>
</feature>
<feature type="compositionally biased region" description="Gly residues" evidence="1">
    <location>
        <begin position="143"/>
        <end position="152"/>
    </location>
</feature>
<accession>A0ABP7J789</accession>
<evidence type="ECO:0000256" key="1">
    <source>
        <dbReference type="SAM" id="MobiDB-lite"/>
    </source>
</evidence>
<dbReference type="RefSeq" id="WP_275775911.1">
    <property type="nucleotide sequence ID" value="NZ_BAABDE010000031.1"/>
</dbReference>
<evidence type="ECO:0008006" key="4">
    <source>
        <dbReference type="Google" id="ProtNLM"/>
    </source>
</evidence>
<name>A0ABP7J789_9ACTN</name>
<feature type="compositionally biased region" description="Basic and acidic residues" evidence="1">
    <location>
        <begin position="227"/>
        <end position="239"/>
    </location>
</feature>